<evidence type="ECO:0000256" key="3">
    <source>
        <dbReference type="PROSITE-ProRule" id="PRU00708"/>
    </source>
</evidence>
<dbReference type="GO" id="GO:0005739">
    <property type="term" value="C:mitochondrion"/>
    <property type="evidence" value="ECO:0007669"/>
    <property type="project" value="TreeGrafter"/>
</dbReference>
<accession>A0A9J6A3H2</accession>
<evidence type="ECO:0000313" key="7">
    <source>
        <dbReference type="EMBL" id="KAG5618732.1"/>
    </source>
</evidence>
<protein>
    <recommendedName>
        <fullName evidence="6">PROP1-like PPR domain-containing protein</fullName>
    </recommendedName>
</protein>
<keyword evidence="5" id="KW-0472">Membrane</keyword>
<dbReference type="Gene3D" id="1.25.40.10">
    <property type="entry name" value="Tetratricopeptide repeat domain"/>
    <property type="match status" value="3"/>
</dbReference>
<evidence type="ECO:0000259" key="6">
    <source>
        <dbReference type="Pfam" id="PF17177"/>
    </source>
</evidence>
<name>A0A9J6A3H2_SOLCO</name>
<comment type="caution">
    <text evidence="7">The sequence shown here is derived from an EMBL/GenBank/DDBJ whole genome shotgun (WGS) entry which is preliminary data.</text>
</comment>
<feature type="transmembrane region" description="Helical" evidence="5">
    <location>
        <begin position="560"/>
        <end position="588"/>
    </location>
</feature>
<proteinExistence type="inferred from homology"/>
<dbReference type="Pfam" id="PF01535">
    <property type="entry name" value="PPR"/>
    <property type="match status" value="2"/>
</dbReference>
<sequence length="658" mass="74097">MRLLSLARRLYSARPIAFKHIIGYQHPSLFSAQPEIRCHFFGAFRQPPVRHCSTIPPKLPFFSSGNSTSYEIINFDKCVDTLREKYHVGVNEFVGIVQKASDFGSGDEAISFLDECGVEPNQELVFLVIWELRDQWKVAYLLFKWGEKCKCIGENTWCLMIWILGNHSKFSTAWSLIRDLLQMSTDIQEAVLIMIDRYAAANNAGKAIQTFQILEKFSMSPDQRTLLTFLNILCKHGFIEEAEEFMLINKKLSPLEIDGFNIILNGWCNIVVDIFEAKRVWREMSKCCIEPNGTSYSHMISCFSKVRNLFDSLRLYDEMQKRGWVPGLEVYNSLVYVLTCENCVKEALKIIDKVKHMGLRPDSSTYNLMICPLCESSKLDEARSILALMEEDNISPTIETYHAFLASSSLEGTVEVLNTMRKAGVGPNGETFLLILDRFMKLKQPETALTIWLEMKQYEVVPESAHYSLLVGGLLECRLYSKARELYAEMKSNGIDDPGLRKFLQPTGPRGQGGVSNPEHAKNGKLVKHGTHKVIRNEKHTRIPSGVTHKPVTDAGYKDLSCLAMILMVHIAALSVLVGMCYGGHAVLVTCDLPNQKCSKTIFPLPKSITLSILALGCPSWVINIRDDIHPLINLDLVSVTDASTGTTSLVRGSLYNL</sequence>
<dbReference type="NCBIfam" id="TIGR00756">
    <property type="entry name" value="PPR"/>
    <property type="match status" value="4"/>
</dbReference>
<evidence type="ECO:0000256" key="4">
    <source>
        <dbReference type="SAM" id="MobiDB-lite"/>
    </source>
</evidence>
<feature type="repeat" description="PPR" evidence="3">
    <location>
        <begin position="463"/>
        <end position="497"/>
    </location>
</feature>
<gene>
    <name evidence="7" type="ORF">H5410_018556</name>
</gene>
<dbReference type="PANTHER" id="PTHR47938:SF9">
    <property type="entry name" value="OS10G0422300 PROTEIN"/>
    <property type="match status" value="1"/>
</dbReference>
<dbReference type="PANTHER" id="PTHR47938">
    <property type="entry name" value="RESPIRATORY COMPLEX I CHAPERONE (CIA84), PUTATIVE (AFU_ORTHOLOGUE AFUA_2G06020)-RELATED"/>
    <property type="match status" value="1"/>
</dbReference>
<evidence type="ECO:0000256" key="2">
    <source>
        <dbReference type="ARBA" id="ARBA00022737"/>
    </source>
</evidence>
<feature type="region of interest" description="Disordered" evidence="4">
    <location>
        <begin position="507"/>
        <end position="529"/>
    </location>
</feature>
<feature type="domain" description="PROP1-like PPR" evidence="6">
    <location>
        <begin position="295"/>
        <end position="429"/>
    </location>
</feature>
<comment type="similarity">
    <text evidence="1">Belongs to the PPR family. P subfamily.</text>
</comment>
<keyword evidence="5" id="KW-0812">Transmembrane</keyword>
<dbReference type="EMBL" id="JACXVP010000003">
    <property type="protein sequence ID" value="KAG5618732.1"/>
    <property type="molecule type" value="Genomic_DNA"/>
</dbReference>
<dbReference type="OrthoDB" id="185373at2759"/>
<feature type="repeat" description="PPR" evidence="3">
    <location>
        <begin position="292"/>
        <end position="326"/>
    </location>
</feature>
<keyword evidence="8" id="KW-1185">Reference proteome</keyword>
<keyword evidence="5" id="KW-1133">Transmembrane helix</keyword>
<dbReference type="PROSITE" id="PS51375">
    <property type="entry name" value="PPR"/>
    <property type="match status" value="3"/>
</dbReference>
<dbReference type="InterPro" id="IPR002885">
    <property type="entry name" value="PPR_rpt"/>
</dbReference>
<evidence type="ECO:0000256" key="5">
    <source>
        <dbReference type="SAM" id="Phobius"/>
    </source>
</evidence>
<evidence type="ECO:0000313" key="8">
    <source>
        <dbReference type="Proteomes" id="UP000824120"/>
    </source>
</evidence>
<dbReference type="Pfam" id="PF17177">
    <property type="entry name" value="PPR_long"/>
    <property type="match status" value="1"/>
</dbReference>
<dbReference type="InterPro" id="IPR033443">
    <property type="entry name" value="PROP1-like_PPR_dom"/>
</dbReference>
<feature type="repeat" description="PPR" evidence="3">
    <location>
        <begin position="362"/>
        <end position="396"/>
    </location>
</feature>
<dbReference type="InterPro" id="IPR011990">
    <property type="entry name" value="TPR-like_helical_dom_sf"/>
</dbReference>
<dbReference type="Proteomes" id="UP000824120">
    <property type="component" value="Chromosome 3"/>
</dbReference>
<evidence type="ECO:0000256" key="1">
    <source>
        <dbReference type="ARBA" id="ARBA00007626"/>
    </source>
</evidence>
<dbReference type="AlphaFoldDB" id="A0A9J6A3H2"/>
<reference evidence="7 8" key="1">
    <citation type="submission" date="2020-09" db="EMBL/GenBank/DDBJ databases">
        <title>De no assembly of potato wild relative species, Solanum commersonii.</title>
        <authorList>
            <person name="Cho K."/>
        </authorList>
    </citation>
    <scope>NUCLEOTIDE SEQUENCE [LARGE SCALE GENOMIC DNA]</scope>
    <source>
        <strain evidence="7">LZ3.2</strain>
        <tissue evidence="7">Leaf</tissue>
    </source>
</reference>
<dbReference type="GO" id="GO:0003729">
    <property type="term" value="F:mRNA binding"/>
    <property type="evidence" value="ECO:0007669"/>
    <property type="project" value="TreeGrafter"/>
</dbReference>
<organism evidence="7 8">
    <name type="scientific">Solanum commersonii</name>
    <name type="common">Commerson's wild potato</name>
    <name type="synonym">Commerson's nightshade</name>
    <dbReference type="NCBI Taxonomy" id="4109"/>
    <lineage>
        <taxon>Eukaryota</taxon>
        <taxon>Viridiplantae</taxon>
        <taxon>Streptophyta</taxon>
        <taxon>Embryophyta</taxon>
        <taxon>Tracheophyta</taxon>
        <taxon>Spermatophyta</taxon>
        <taxon>Magnoliopsida</taxon>
        <taxon>eudicotyledons</taxon>
        <taxon>Gunneridae</taxon>
        <taxon>Pentapetalae</taxon>
        <taxon>asterids</taxon>
        <taxon>lamiids</taxon>
        <taxon>Solanales</taxon>
        <taxon>Solanaceae</taxon>
        <taxon>Solanoideae</taxon>
        <taxon>Solaneae</taxon>
        <taxon>Solanum</taxon>
    </lineage>
</organism>
<keyword evidence="2" id="KW-0677">Repeat</keyword>